<dbReference type="SUPFAM" id="SSF48452">
    <property type="entry name" value="TPR-like"/>
    <property type="match status" value="1"/>
</dbReference>
<evidence type="ECO:0000256" key="2">
    <source>
        <dbReference type="SAM" id="SignalP"/>
    </source>
</evidence>
<sequence length="279" mass="29725">MPGLRSLPWVLAALVSCALLPADALAFTNVAVGDTLENVELPTLAGGREALLSPQAQANVFIFFRPQQENSQLALKAISDCERQLAGKPVHWVAVVSSSWSAQEVKASVAAAGARIPVLIDQGDVLYGRLGVRLHPAIGVANGKLQLVAYEPFQAINYCDRIRGTVRYALGEISKAELAQADAPAKALMPNEMKGAVSNRHVRMGEMYLGMQQPDKAAAEARLILEQDPRFAPAHVLLGDALSSQGKCEEAKLAYQAAVKLSPQLLAAVQQKKSPCAGQ</sequence>
<dbReference type="PROSITE" id="PS51257">
    <property type="entry name" value="PROKAR_LIPOPROTEIN"/>
    <property type="match status" value="1"/>
</dbReference>
<dbReference type="InterPro" id="IPR019734">
    <property type="entry name" value="TPR_rpt"/>
</dbReference>
<dbReference type="InterPro" id="IPR036249">
    <property type="entry name" value="Thioredoxin-like_sf"/>
</dbReference>
<dbReference type="RefSeq" id="WP_176064243.1">
    <property type="nucleotide sequence ID" value="NZ_BJTG01000003.1"/>
</dbReference>
<comment type="caution">
    <text evidence="3">The sequence shown here is derived from an EMBL/GenBank/DDBJ whole genome shotgun (WGS) entry which is preliminary data.</text>
</comment>
<dbReference type="SUPFAM" id="SSF52833">
    <property type="entry name" value="Thioredoxin-like"/>
    <property type="match status" value="1"/>
</dbReference>
<feature type="repeat" description="TPR" evidence="1">
    <location>
        <begin position="232"/>
        <end position="265"/>
    </location>
</feature>
<dbReference type="Gene3D" id="1.25.40.10">
    <property type="entry name" value="Tetratricopeptide repeat domain"/>
    <property type="match status" value="1"/>
</dbReference>
<dbReference type="Pfam" id="PF13181">
    <property type="entry name" value="TPR_8"/>
    <property type="match status" value="1"/>
</dbReference>
<dbReference type="EMBL" id="BJTG01000003">
    <property type="protein sequence ID" value="GEJ56766.1"/>
    <property type="molecule type" value="Genomic_DNA"/>
</dbReference>
<dbReference type="Gene3D" id="3.40.30.10">
    <property type="entry name" value="Glutaredoxin"/>
    <property type="match status" value="1"/>
</dbReference>
<evidence type="ECO:0000313" key="3">
    <source>
        <dbReference type="EMBL" id="GEJ56766.1"/>
    </source>
</evidence>
<dbReference type="SMART" id="SM00028">
    <property type="entry name" value="TPR"/>
    <property type="match status" value="2"/>
</dbReference>
<evidence type="ECO:0000313" key="4">
    <source>
        <dbReference type="Proteomes" id="UP000503640"/>
    </source>
</evidence>
<accession>A0A7I9VK39</accession>
<reference evidence="4" key="1">
    <citation type="journal article" date="2020" name="Appl. Environ. Microbiol.">
        <title>Diazotrophic Anaeromyxobacter Isolates from Soils.</title>
        <authorList>
            <person name="Masuda Y."/>
            <person name="Yamanaka H."/>
            <person name="Xu Z.X."/>
            <person name="Shiratori Y."/>
            <person name="Aono T."/>
            <person name="Amachi S."/>
            <person name="Senoo K."/>
            <person name="Itoh H."/>
        </authorList>
    </citation>
    <scope>NUCLEOTIDE SEQUENCE [LARGE SCALE GENOMIC DNA]</scope>
    <source>
        <strain evidence="4">R267</strain>
    </source>
</reference>
<dbReference type="AlphaFoldDB" id="A0A7I9VK39"/>
<keyword evidence="1" id="KW-0802">TPR repeat</keyword>
<dbReference type="Proteomes" id="UP000503640">
    <property type="component" value="Unassembled WGS sequence"/>
</dbReference>
<feature type="chain" id="PRO_5029681937" description="Tetratricopeptide repeat protein" evidence="2">
    <location>
        <begin position="27"/>
        <end position="279"/>
    </location>
</feature>
<keyword evidence="4" id="KW-1185">Reference proteome</keyword>
<feature type="signal peptide" evidence="2">
    <location>
        <begin position="1"/>
        <end position="26"/>
    </location>
</feature>
<gene>
    <name evidence="3" type="ORF">AMYX_15070</name>
</gene>
<keyword evidence="2" id="KW-0732">Signal</keyword>
<dbReference type="InterPro" id="IPR011990">
    <property type="entry name" value="TPR-like_helical_dom_sf"/>
</dbReference>
<evidence type="ECO:0000256" key="1">
    <source>
        <dbReference type="PROSITE-ProRule" id="PRU00339"/>
    </source>
</evidence>
<evidence type="ECO:0008006" key="5">
    <source>
        <dbReference type="Google" id="ProtNLM"/>
    </source>
</evidence>
<name>A0A7I9VK39_9BACT</name>
<protein>
    <recommendedName>
        <fullName evidence="5">Tetratricopeptide repeat protein</fullName>
    </recommendedName>
</protein>
<organism evidence="3 4">
    <name type="scientific">Anaeromyxobacter diazotrophicus</name>
    <dbReference type="NCBI Taxonomy" id="2590199"/>
    <lineage>
        <taxon>Bacteria</taxon>
        <taxon>Pseudomonadati</taxon>
        <taxon>Myxococcota</taxon>
        <taxon>Myxococcia</taxon>
        <taxon>Myxococcales</taxon>
        <taxon>Cystobacterineae</taxon>
        <taxon>Anaeromyxobacteraceae</taxon>
        <taxon>Anaeromyxobacter</taxon>
    </lineage>
</organism>
<proteinExistence type="predicted"/>
<dbReference type="PROSITE" id="PS50005">
    <property type="entry name" value="TPR"/>
    <property type="match status" value="1"/>
</dbReference>